<dbReference type="RefSeq" id="WP_229727517.1">
    <property type="nucleotide sequence ID" value="NZ_BMOK01000005.1"/>
</dbReference>
<evidence type="ECO:0000313" key="3">
    <source>
        <dbReference type="EMBL" id="GGL51825.1"/>
    </source>
</evidence>
<dbReference type="InterPro" id="IPR012341">
    <property type="entry name" value="6hp_glycosidase-like_sf"/>
</dbReference>
<dbReference type="InterPro" id="IPR010819">
    <property type="entry name" value="AGE/CE"/>
</dbReference>
<keyword evidence="4" id="KW-1185">Reference proteome</keyword>
<comment type="caution">
    <text evidence="3">The sequence shown here is derived from an EMBL/GenBank/DDBJ whole genome shotgun (WGS) entry which is preliminary data.</text>
</comment>
<dbReference type="PANTHER" id="PTHR15108">
    <property type="entry name" value="N-ACYLGLUCOSAMINE-2-EPIMERASE"/>
    <property type="match status" value="1"/>
</dbReference>
<gene>
    <name evidence="3" type="ORF">GCM10007968_14970</name>
</gene>
<dbReference type="EMBL" id="BMOK01000005">
    <property type="protein sequence ID" value="GGL51825.1"/>
    <property type="molecule type" value="Genomic_DNA"/>
</dbReference>
<dbReference type="GO" id="GO:0016853">
    <property type="term" value="F:isomerase activity"/>
    <property type="evidence" value="ECO:0007669"/>
    <property type="project" value="UniProtKB-KW"/>
</dbReference>
<dbReference type="Proteomes" id="UP000654670">
    <property type="component" value="Unassembled WGS sequence"/>
</dbReference>
<proteinExistence type="inferred from homology"/>
<dbReference type="GO" id="GO:0005975">
    <property type="term" value="P:carbohydrate metabolic process"/>
    <property type="evidence" value="ECO:0007669"/>
    <property type="project" value="InterPro"/>
</dbReference>
<evidence type="ECO:0000256" key="1">
    <source>
        <dbReference type="ARBA" id="ARBA00008558"/>
    </source>
</evidence>
<name>A0A917S202_9BACL</name>
<dbReference type="Pfam" id="PF07221">
    <property type="entry name" value="GlcNAc_2-epim"/>
    <property type="match status" value="1"/>
</dbReference>
<evidence type="ECO:0000313" key="4">
    <source>
        <dbReference type="Proteomes" id="UP000654670"/>
    </source>
</evidence>
<protein>
    <submittedName>
        <fullName evidence="3">AGE family epimerase/isomerase</fullName>
    </submittedName>
</protein>
<dbReference type="SUPFAM" id="SSF48208">
    <property type="entry name" value="Six-hairpin glycosidases"/>
    <property type="match status" value="1"/>
</dbReference>
<comment type="similarity">
    <text evidence="1">Belongs to the N-acylglucosamine 2-epimerase family.</text>
</comment>
<dbReference type="Gene3D" id="1.50.10.10">
    <property type="match status" value="1"/>
</dbReference>
<dbReference type="InterPro" id="IPR008928">
    <property type="entry name" value="6-hairpin_glycosidase_sf"/>
</dbReference>
<sequence>MSYHTPESPNFFSADWLRTHIFQTIEFYYPQCMDEENGGYFHCFRDDGSVCDTLDKPLVGIARFIYNFSIGALLGGPLEWRLAAEQGLRFLNRFFRDSVHGGYYWHLKGRIADDPKKIAYGHAFVLLAVSTAVKAGIKEVRKWIEDIYNVLENRFWDGDHGLYIEERSADWQTVSPYRGQNPNMHLCEALIAAFEATGCYKYLERARGLAYAVTVGLAAKTGGMIWEQYDRNWNPDWFYHEEYAGNEFRLYGFILGHSIEWSKLLLKLSVYYSESWITRRAYHLYHCAMALTEDSAYGGLLFSILPAGCIFDADKYYWVMAEAIGASVLFAGLSRHPYYLQKYQSLFLYCDRFFIDHKYGGWYNRLNRENQRTSPVKSPPPKTDYHPIANCYEALRVFSGERFRNLPHFNE</sequence>
<reference evidence="3" key="1">
    <citation type="journal article" date="2014" name="Int. J. Syst. Evol. Microbiol.">
        <title>Complete genome sequence of Corynebacterium casei LMG S-19264T (=DSM 44701T), isolated from a smear-ripened cheese.</title>
        <authorList>
            <consortium name="US DOE Joint Genome Institute (JGI-PGF)"/>
            <person name="Walter F."/>
            <person name="Albersmeier A."/>
            <person name="Kalinowski J."/>
            <person name="Ruckert C."/>
        </authorList>
    </citation>
    <scope>NUCLEOTIDE SEQUENCE</scope>
    <source>
        <strain evidence="3">JCM 15325</strain>
    </source>
</reference>
<organism evidence="3 4">
    <name type="scientific">Sporolactobacillus putidus</name>
    <dbReference type="NCBI Taxonomy" id="492735"/>
    <lineage>
        <taxon>Bacteria</taxon>
        <taxon>Bacillati</taxon>
        <taxon>Bacillota</taxon>
        <taxon>Bacilli</taxon>
        <taxon>Bacillales</taxon>
        <taxon>Sporolactobacillaceae</taxon>
        <taxon>Sporolactobacillus</taxon>
    </lineage>
</organism>
<dbReference type="AlphaFoldDB" id="A0A917S202"/>
<reference evidence="3" key="2">
    <citation type="submission" date="2020-09" db="EMBL/GenBank/DDBJ databases">
        <authorList>
            <person name="Sun Q."/>
            <person name="Ohkuma M."/>
        </authorList>
    </citation>
    <scope>NUCLEOTIDE SEQUENCE</scope>
    <source>
        <strain evidence="3">JCM 15325</strain>
    </source>
</reference>
<accession>A0A917S202</accession>
<evidence type="ECO:0000256" key="2">
    <source>
        <dbReference type="ARBA" id="ARBA00023235"/>
    </source>
</evidence>
<keyword evidence="2" id="KW-0413">Isomerase</keyword>